<dbReference type="OrthoDB" id="5103568at2"/>
<evidence type="ECO:0000313" key="2">
    <source>
        <dbReference type="Proteomes" id="UP000326464"/>
    </source>
</evidence>
<dbReference type="AlphaFoldDB" id="A0A7X1NSH7"/>
<evidence type="ECO:0008006" key="3">
    <source>
        <dbReference type="Google" id="ProtNLM"/>
    </source>
</evidence>
<accession>A0A7X1NSH7</accession>
<name>A0A7X1NSH7_9MICC</name>
<dbReference type="EMBL" id="VJXX01000008">
    <property type="protein sequence ID" value="MPY12224.1"/>
    <property type="molecule type" value="Genomic_DNA"/>
</dbReference>
<proteinExistence type="predicted"/>
<evidence type="ECO:0000313" key="1">
    <source>
        <dbReference type="EMBL" id="MPY12224.1"/>
    </source>
</evidence>
<reference evidence="2" key="1">
    <citation type="submission" date="2019-07" db="EMBL/GenBank/DDBJ databases">
        <title>Arthrobacter KR32 sp. nov., isolated from mountain cheese made of cows milk.</title>
        <authorList>
            <person name="Flegler A."/>
        </authorList>
    </citation>
    <scope>NUCLEOTIDE SEQUENCE [LARGE SCALE GENOMIC DNA]</scope>
    <source>
        <strain evidence="2">KR32</strain>
    </source>
</reference>
<gene>
    <name evidence="1" type="ORF">FNH21_16140</name>
</gene>
<sequence length="494" mass="54055">MLDVIDNYLATREDTDFSTVPGRDIEAFGERVREFAVSHTPTIQQDAHPIYLGGWPSANFALLGGDLIFSSLLYSGQVLVRDPIADWFSGEQYRIEHMIAARRGYRPPDDDAETRTRRTRAFLCTVIPALVRMRPLIEAGIIVPVASEPLYFERRAAIDQLRREIRARVLQDPLHYASRFGAAEIAAEDNVRGYFALAPGANHGPGIERAIDHGIRYFSREYTLANAYGVTYSAPFDHERFLCREGITPIVGSSTRVVESVLRSGLPIFHGLSPRLIRDIHDDDSFAEFRSTLHEVYQATPVEDATQAEAYLRDQENALLRPLIAEAERGASEGLLNRLGASLTGNKYGIAAALAADVVFGTVGAATALTVAGTFLDDLPGRRKGPQRIWSSLVAHDRTAANELDGVTRMPASNAGRDKAAAAEGDAATVSPWGVPSQEAMSISVTAGELIWDADPRTLVEPEIDEQARSRLGVYGPCRCGSGRKNRFCCAGLQ</sequence>
<comment type="caution">
    <text evidence="1">The sequence shown here is derived from an EMBL/GenBank/DDBJ whole genome shotgun (WGS) entry which is preliminary data.</text>
</comment>
<organism evidence="1 2">
    <name type="scientific">Arthrobacter bussei</name>
    <dbReference type="NCBI Taxonomy" id="2594179"/>
    <lineage>
        <taxon>Bacteria</taxon>
        <taxon>Bacillati</taxon>
        <taxon>Actinomycetota</taxon>
        <taxon>Actinomycetes</taxon>
        <taxon>Micrococcales</taxon>
        <taxon>Micrococcaceae</taxon>
        <taxon>Arthrobacter</taxon>
    </lineage>
</organism>
<dbReference type="Proteomes" id="UP000326464">
    <property type="component" value="Unassembled WGS sequence"/>
</dbReference>
<keyword evidence="2" id="KW-1185">Reference proteome</keyword>
<dbReference type="RefSeq" id="WP_152817088.1">
    <property type="nucleotide sequence ID" value="NZ_VJXX01000008.1"/>
</dbReference>
<protein>
    <recommendedName>
        <fullName evidence="3">SEC-C domain-containing protein</fullName>
    </recommendedName>
</protein>